<dbReference type="Gene3D" id="3.40.50.1580">
    <property type="entry name" value="Nucleoside phosphorylase domain"/>
    <property type="match status" value="1"/>
</dbReference>
<dbReference type="STRING" id="1160497.A0A1L9V3R5"/>
<dbReference type="RefSeq" id="XP_022395170.1">
    <property type="nucleotide sequence ID" value="XM_022545269.1"/>
</dbReference>
<dbReference type="PANTHER" id="PTHR46082:SF11">
    <property type="entry name" value="AAA+ ATPASE DOMAIN-CONTAINING PROTEIN-RELATED"/>
    <property type="match status" value="1"/>
</dbReference>
<dbReference type="GO" id="GO:0003824">
    <property type="term" value="F:catalytic activity"/>
    <property type="evidence" value="ECO:0007669"/>
    <property type="project" value="InterPro"/>
</dbReference>
<gene>
    <name evidence="1" type="ORF">ASPGLDRAFT_40774</name>
</gene>
<dbReference type="AlphaFoldDB" id="A0A1L9V3R5"/>
<proteinExistence type="predicted"/>
<dbReference type="InterPro" id="IPR053137">
    <property type="entry name" value="NLR-like"/>
</dbReference>
<dbReference type="GeneID" id="34461530"/>
<dbReference type="GO" id="GO:0009116">
    <property type="term" value="P:nucleoside metabolic process"/>
    <property type="evidence" value="ECO:0007669"/>
    <property type="project" value="InterPro"/>
</dbReference>
<accession>A0A1L9V3R5</accession>
<dbReference type="SUPFAM" id="SSF53167">
    <property type="entry name" value="Purine and uridine phosphorylases"/>
    <property type="match status" value="1"/>
</dbReference>
<sequence length="203" mass="22667">MKRVRPQPETFTCEALDYLRQYTLGRIGPHHVAIAVLSRMGTIPAAGEAEAMRLMFPCLQFGFMVGIAGGIPSASADIRLGDVAVSFRRILLLEVLGFGNTYRYSIIAQEFLRQNAGLDELFYSSYDHQEGATCDTCRRDMLVIRNPRRTDELVIHFGTIASGNWVVKDAITRDQLSARFGGVLCFEMEAAGIHTRPKTQHQI</sequence>
<keyword evidence="2" id="KW-1185">Reference proteome</keyword>
<organism evidence="1 2">
    <name type="scientific">Aspergillus glaucus CBS 516.65</name>
    <dbReference type="NCBI Taxonomy" id="1160497"/>
    <lineage>
        <taxon>Eukaryota</taxon>
        <taxon>Fungi</taxon>
        <taxon>Dikarya</taxon>
        <taxon>Ascomycota</taxon>
        <taxon>Pezizomycotina</taxon>
        <taxon>Eurotiomycetes</taxon>
        <taxon>Eurotiomycetidae</taxon>
        <taxon>Eurotiales</taxon>
        <taxon>Aspergillaceae</taxon>
        <taxon>Aspergillus</taxon>
        <taxon>Aspergillus subgen. Aspergillus</taxon>
    </lineage>
</organism>
<evidence type="ECO:0000313" key="1">
    <source>
        <dbReference type="EMBL" id="OJJ78472.1"/>
    </source>
</evidence>
<evidence type="ECO:0000313" key="2">
    <source>
        <dbReference type="Proteomes" id="UP000184300"/>
    </source>
</evidence>
<reference evidence="2" key="1">
    <citation type="journal article" date="2017" name="Genome Biol.">
        <title>Comparative genomics reveals high biological diversity and specific adaptations in the industrially and medically important fungal genus Aspergillus.</title>
        <authorList>
            <person name="de Vries R.P."/>
            <person name="Riley R."/>
            <person name="Wiebenga A."/>
            <person name="Aguilar-Osorio G."/>
            <person name="Amillis S."/>
            <person name="Uchima C.A."/>
            <person name="Anderluh G."/>
            <person name="Asadollahi M."/>
            <person name="Askin M."/>
            <person name="Barry K."/>
            <person name="Battaglia E."/>
            <person name="Bayram O."/>
            <person name="Benocci T."/>
            <person name="Braus-Stromeyer S.A."/>
            <person name="Caldana C."/>
            <person name="Canovas D."/>
            <person name="Cerqueira G.C."/>
            <person name="Chen F."/>
            <person name="Chen W."/>
            <person name="Choi C."/>
            <person name="Clum A."/>
            <person name="Dos Santos R.A."/>
            <person name="Damasio A.R."/>
            <person name="Diallinas G."/>
            <person name="Emri T."/>
            <person name="Fekete E."/>
            <person name="Flipphi M."/>
            <person name="Freyberg S."/>
            <person name="Gallo A."/>
            <person name="Gournas C."/>
            <person name="Habgood R."/>
            <person name="Hainaut M."/>
            <person name="Harispe M.L."/>
            <person name="Henrissat B."/>
            <person name="Hilden K.S."/>
            <person name="Hope R."/>
            <person name="Hossain A."/>
            <person name="Karabika E."/>
            <person name="Karaffa L."/>
            <person name="Karanyi Z."/>
            <person name="Krasevec N."/>
            <person name="Kuo A."/>
            <person name="Kusch H."/>
            <person name="LaButti K."/>
            <person name="Lagendijk E.L."/>
            <person name="Lapidus A."/>
            <person name="Levasseur A."/>
            <person name="Lindquist E."/>
            <person name="Lipzen A."/>
            <person name="Logrieco A.F."/>
            <person name="MacCabe A."/>
            <person name="Maekelae M.R."/>
            <person name="Malavazi I."/>
            <person name="Melin P."/>
            <person name="Meyer V."/>
            <person name="Mielnichuk N."/>
            <person name="Miskei M."/>
            <person name="Molnar A.P."/>
            <person name="Mule G."/>
            <person name="Ngan C.Y."/>
            <person name="Orejas M."/>
            <person name="Orosz E."/>
            <person name="Ouedraogo J.P."/>
            <person name="Overkamp K.M."/>
            <person name="Park H.-S."/>
            <person name="Perrone G."/>
            <person name="Piumi F."/>
            <person name="Punt P.J."/>
            <person name="Ram A.F."/>
            <person name="Ramon A."/>
            <person name="Rauscher S."/>
            <person name="Record E."/>
            <person name="Riano-Pachon D.M."/>
            <person name="Robert V."/>
            <person name="Roehrig J."/>
            <person name="Ruller R."/>
            <person name="Salamov A."/>
            <person name="Salih N.S."/>
            <person name="Samson R.A."/>
            <person name="Sandor E."/>
            <person name="Sanguinetti M."/>
            <person name="Schuetze T."/>
            <person name="Sepcic K."/>
            <person name="Shelest E."/>
            <person name="Sherlock G."/>
            <person name="Sophianopoulou V."/>
            <person name="Squina F.M."/>
            <person name="Sun H."/>
            <person name="Susca A."/>
            <person name="Todd R.B."/>
            <person name="Tsang A."/>
            <person name="Unkles S.E."/>
            <person name="van de Wiele N."/>
            <person name="van Rossen-Uffink D."/>
            <person name="Oliveira J.V."/>
            <person name="Vesth T.C."/>
            <person name="Visser J."/>
            <person name="Yu J.-H."/>
            <person name="Zhou M."/>
            <person name="Andersen M.R."/>
            <person name="Archer D.B."/>
            <person name="Baker S.E."/>
            <person name="Benoit I."/>
            <person name="Brakhage A.A."/>
            <person name="Braus G.H."/>
            <person name="Fischer R."/>
            <person name="Frisvad J.C."/>
            <person name="Goldman G.H."/>
            <person name="Houbraken J."/>
            <person name="Oakley B."/>
            <person name="Pocsi I."/>
            <person name="Scazzocchio C."/>
            <person name="Seiboth B."/>
            <person name="vanKuyk P.A."/>
            <person name="Wortman J."/>
            <person name="Dyer P.S."/>
            <person name="Grigoriev I.V."/>
        </authorList>
    </citation>
    <scope>NUCLEOTIDE SEQUENCE [LARGE SCALE GENOMIC DNA]</scope>
    <source>
        <strain evidence="2">CBS 516.65</strain>
    </source>
</reference>
<protein>
    <submittedName>
        <fullName evidence="1">Uncharacterized protein</fullName>
    </submittedName>
</protein>
<dbReference type="EMBL" id="KV878936">
    <property type="protein sequence ID" value="OJJ78472.1"/>
    <property type="molecule type" value="Genomic_DNA"/>
</dbReference>
<dbReference type="InterPro" id="IPR035994">
    <property type="entry name" value="Nucleoside_phosphorylase_sf"/>
</dbReference>
<dbReference type="Proteomes" id="UP000184300">
    <property type="component" value="Unassembled WGS sequence"/>
</dbReference>
<dbReference type="OrthoDB" id="1577640at2759"/>
<dbReference type="PANTHER" id="PTHR46082">
    <property type="entry name" value="ATP/GTP-BINDING PROTEIN-RELATED"/>
    <property type="match status" value="1"/>
</dbReference>
<dbReference type="VEuPathDB" id="FungiDB:ASPGLDRAFT_40774"/>
<name>A0A1L9V3R5_ASPGL</name>